<comment type="caution">
    <text evidence="2">The sequence shown here is derived from an EMBL/GenBank/DDBJ whole genome shotgun (WGS) entry which is preliminary data.</text>
</comment>
<evidence type="ECO:0000313" key="2">
    <source>
        <dbReference type="EMBL" id="EEP44828.1"/>
    </source>
</evidence>
<dbReference type="RefSeq" id="WP_006722571.1">
    <property type="nucleotide sequence ID" value="NZ_GG692710.1"/>
</dbReference>
<evidence type="ECO:0000313" key="3">
    <source>
        <dbReference type="Proteomes" id="UP000003295"/>
    </source>
</evidence>
<sequence>MKRKIIACALAVAMAASTIGLTGCTEKDRVSWNVSQEANNFNAVRRLTVINTLSDKVLLQMTGTFAIQTDPDTNELQVICELENGEYQKHFVYLNKFTTYTVEDISGSDVDKYSYELNFMPEFLPGVKITAKE</sequence>
<accession>C4F8F6</accession>
<gene>
    <name evidence="2" type="ORF">COLINT_02327</name>
</gene>
<dbReference type="eggNOG" id="ENOG5032VT5">
    <property type="taxonomic scope" value="Bacteria"/>
</dbReference>
<keyword evidence="1" id="KW-0732">Signal</keyword>
<dbReference type="HOGENOM" id="CLU_147827_1_0_11"/>
<dbReference type="Pfam" id="PF25682">
    <property type="entry name" value="Phage_VG64"/>
    <property type="match status" value="1"/>
</dbReference>
<proteinExistence type="predicted"/>
<dbReference type="InterPro" id="IPR058243">
    <property type="entry name" value="Phage_VG64"/>
</dbReference>
<dbReference type="AlphaFoldDB" id="C4F8F6"/>
<dbReference type="PROSITE" id="PS51257">
    <property type="entry name" value="PROKAR_LIPOPROTEIN"/>
    <property type="match status" value="1"/>
</dbReference>
<evidence type="ECO:0000256" key="1">
    <source>
        <dbReference type="SAM" id="SignalP"/>
    </source>
</evidence>
<dbReference type="EMBL" id="ABXH02000005">
    <property type="protein sequence ID" value="EEP44828.1"/>
    <property type="molecule type" value="Genomic_DNA"/>
</dbReference>
<reference evidence="2 3" key="1">
    <citation type="submission" date="2009-04" db="EMBL/GenBank/DDBJ databases">
        <authorList>
            <person name="Weinstock G."/>
            <person name="Sodergren E."/>
            <person name="Clifton S."/>
            <person name="Fulton L."/>
            <person name="Fulton B."/>
            <person name="Courtney L."/>
            <person name="Fronick C."/>
            <person name="Harrison M."/>
            <person name="Strong C."/>
            <person name="Farmer C."/>
            <person name="Delahaunty K."/>
            <person name="Markovic C."/>
            <person name="Hall O."/>
            <person name="Minx P."/>
            <person name="Tomlinson C."/>
            <person name="Mitreva M."/>
            <person name="Nelson J."/>
            <person name="Hou S."/>
            <person name="Wollam A."/>
            <person name="Pepin K.H."/>
            <person name="Johnson M."/>
            <person name="Bhonagiri V."/>
            <person name="Nash W.E."/>
            <person name="Warren W."/>
            <person name="Chinwalla A."/>
            <person name="Mardis E.R."/>
            <person name="Wilson R.K."/>
        </authorList>
    </citation>
    <scope>NUCLEOTIDE SEQUENCE [LARGE SCALE GENOMIC DNA]</scope>
    <source>
        <strain evidence="2 3">DSM 13280</strain>
    </source>
</reference>
<dbReference type="STRING" id="521003.COLINT_02327"/>
<feature type="chain" id="PRO_5038616470" evidence="1">
    <location>
        <begin position="23"/>
        <end position="133"/>
    </location>
</feature>
<feature type="signal peptide" evidence="1">
    <location>
        <begin position="1"/>
        <end position="22"/>
    </location>
</feature>
<organism evidence="2 3">
    <name type="scientific">Collinsella intestinalis DSM 13280</name>
    <dbReference type="NCBI Taxonomy" id="521003"/>
    <lineage>
        <taxon>Bacteria</taxon>
        <taxon>Bacillati</taxon>
        <taxon>Actinomycetota</taxon>
        <taxon>Coriobacteriia</taxon>
        <taxon>Coriobacteriales</taxon>
        <taxon>Coriobacteriaceae</taxon>
        <taxon>Collinsella</taxon>
    </lineage>
</organism>
<name>C4F8F6_9ACTN</name>
<protein>
    <submittedName>
        <fullName evidence="2">Uncharacterized protein</fullName>
    </submittedName>
</protein>
<dbReference type="Proteomes" id="UP000003295">
    <property type="component" value="Unassembled WGS sequence"/>
</dbReference>